<feature type="transmembrane region" description="Helical" evidence="1">
    <location>
        <begin position="94"/>
        <end position="114"/>
    </location>
</feature>
<evidence type="ECO:0008006" key="4">
    <source>
        <dbReference type="Google" id="ProtNLM"/>
    </source>
</evidence>
<feature type="transmembrane region" description="Helical" evidence="1">
    <location>
        <begin position="126"/>
        <end position="142"/>
    </location>
</feature>
<evidence type="ECO:0000313" key="2">
    <source>
        <dbReference type="EMBL" id="SSZ55667.1"/>
    </source>
</evidence>
<dbReference type="AlphaFoldDB" id="A0A376C0H6"/>
<dbReference type="Pfam" id="PF14897">
    <property type="entry name" value="EpsG"/>
    <property type="match status" value="1"/>
</dbReference>
<keyword evidence="1" id="KW-1133">Transmembrane helix</keyword>
<sequence>MGINFLHPYFTIAVITLIFISISELRNGAYKPSKLTWLVIAFLIILTGFRNLMIDDLAYQAMYNQFGSTMSFSIKEMKDNIWGVEWMYVLYGKIVYALKLPFAFFVILTAIFTITSKYLFITKNSAYPALSFLLYMFPTFFMGDMGHMRQAIATAIVFISFWTIKERKLWLFLLLMFIAFNFHNSSITFVLAYWLVKVPLKKWMIASLVGISILLSPFEVYSSISLLDSITPQEVMQDYQNYETIVHEDTGKIRLLDLLTLFYLYFILAFNKESEQKIPYYEYIRNLTVAGICLYFIFRNSPVFSTRLVSYYLLFSSITIPNIIAAVSSINLRRYLYLIMICFVVFYYFVFASVGGKRSFTWETYSNWLIGG</sequence>
<dbReference type="EMBL" id="UFTJ01000002">
    <property type="protein sequence ID" value="SSZ55667.1"/>
    <property type="molecule type" value="Genomic_DNA"/>
</dbReference>
<keyword evidence="1" id="KW-0812">Transmembrane</keyword>
<dbReference type="InterPro" id="IPR049458">
    <property type="entry name" value="EpsG-like"/>
</dbReference>
<gene>
    <name evidence="2" type="ORF">NCTC11661_01063</name>
</gene>
<feature type="transmembrane region" description="Helical" evidence="1">
    <location>
        <begin position="35"/>
        <end position="54"/>
    </location>
</feature>
<dbReference type="Proteomes" id="UP000255515">
    <property type="component" value="Unassembled WGS sequence"/>
</dbReference>
<evidence type="ECO:0000313" key="3">
    <source>
        <dbReference type="Proteomes" id="UP000255515"/>
    </source>
</evidence>
<feature type="transmembrane region" description="Helical" evidence="1">
    <location>
        <begin position="148"/>
        <end position="164"/>
    </location>
</feature>
<feature type="transmembrane region" description="Helical" evidence="1">
    <location>
        <begin position="6"/>
        <end position="23"/>
    </location>
</feature>
<dbReference type="RefSeq" id="WP_002689066.1">
    <property type="nucleotide sequence ID" value="NZ_UFTJ01000002.1"/>
</dbReference>
<feature type="transmembrane region" description="Helical" evidence="1">
    <location>
        <begin position="335"/>
        <end position="354"/>
    </location>
</feature>
<feature type="transmembrane region" description="Helical" evidence="1">
    <location>
        <begin position="310"/>
        <end position="329"/>
    </location>
</feature>
<accession>A0A376C0H6</accession>
<evidence type="ECO:0000256" key="1">
    <source>
        <dbReference type="SAM" id="Phobius"/>
    </source>
</evidence>
<organism evidence="2 3">
    <name type="scientific">Bergeyella zoohelcum</name>
    <dbReference type="NCBI Taxonomy" id="1015"/>
    <lineage>
        <taxon>Bacteria</taxon>
        <taxon>Pseudomonadati</taxon>
        <taxon>Bacteroidota</taxon>
        <taxon>Flavobacteriia</taxon>
        <taxon>Flavobacteriales</taxon>
        <taxon>Weeksellaceae</taxon>
        <taxon>Bergeyella</taxon>
    </lineage>
</organism>
<proteinExistence type="predicted"/>
<reference evidence="2 3" key="1">
    <citation type="submission" date="2018-06" db="EMBL/GenBank/DDBJ databases">
        <authorList>
            <consortium name="Pathogen Informatics"/>
            <person name="Doyle S."/>
        </authorList>
    </citation>
    <scope>NUCLEOTIDE SEQUENCE [LARGE SCALE GENOMIC DNA]</scope>
    <source>
        <strain evidence="2 3">NCTC11661</strain>
    </source>
</reference>
<feature type="transmembrane region" description="Helical" evidence="1">
    <location>
        <begin position="283"/>
        <end position="298"/>
    </location>
</feature>
<protein>
    <recommendedName>
        <fullName evidence="4">EpsG family protein</fullName>
    </recommendedName>
</protein>
<feature type="transmembrane region" description="Helical" evidence="1">
    <location>
        <begin position="255"/>
        <end position="271"/>
    </location>
</feature>
<feature type="transmembrane region" description="Helical" evidence="1">
    <location>
        <begin position="171"/>
        <end position="196"/>
    </location>
</feature>
<keyword evidence="1" id="KW-0472">Membrane</keyword>
<name>A0A376C0H6_9FLAO</name>